<name>A0A0B1SNV2_OESDE</name>
<evidence type="ECO:0000256" key="11">
    <source>
        <dbReference type="ARBA" id="ARBA00022833"/>
    </source>
</evidence>
<dbReference type="GO" id="GO:0004697">
    <property type="term" value="F:diacylglycerol-dependent serine/threonine kinase activity"/>
    <property type="evidence" value="ECO:0007669"/>
    <property type="project" value="UniProtKB-EC"/>
</dbReference>
<gene>
    <name evidence="16" type="ORF">OESDEN_14703</name>
</gene>
<sequence length="138" mass="15347">MVVHKRCHEKVVCKCTGNGVEENSGDAGDAALGRFNIDLPHHFDAHFYTRPTFCDHCGSLLYGLSHQGLQCSCCKMNVHKRCQHNAIHNCGINTKEIGAALANLGLTGNRMNARYTKKVRGTQNKKILEQFSSDKNFL</sequence>
<evidence type="ECO:0000256" key="4">
    <source>
        <dbReference type="ARBA" id="ARBA00022553"/>
    </source>
</evidence>
<dbReference type="GO" id="GO:0023051">
    <property type="term" value="P:regulation of signaling"/>
    <property type="evidence" value="ECO:0007669"/>
    <property type="project" value="UniProtKB-ARBA"/>
</dbReference>
<dbReference type="InterPro" id="IPR020454">
    <property type="entry name" value="DAG/PE-bd"/>
</dbReference>
<evidence type="ECO:0000256" key="10">
    <source>
        <dbReference type="ARBA" id="ARBA00022777"/>
    </source>
</evidence>
<feature type="domain" description="Phorbol-ester/DAG-type" evidence="15">
    <location>
        <begin position="40"/>
        <end position="90"/>
    </location>
</feature>
<proteinExistence type="inferred from homology"/>
<dbReference type="PANTHER" id="PTHR22968:SF14">
    <property type="entry name" value="PROTEIN KINASE C"/>
    <property type="match status" value="1"/>
</dbReference>
<comment type="similarity">
    <text evidence="1">Belongs to the protein kinase superfamily. AGC Ser/Thr protein kinase family. PKC subfamily.</text>
</comment>
<evidence type="ECO:0000256" key="3">
    <source>
        <dbReference type="ARBA" id="ARBA00022527"/>
    </source>
</evidence>
<evidence type="ECO:0000256" key="13">
    <source>
        <dbReference type="ARBA" id="ARBA00047272"/>
    </source>
</evidence>
<comment type="catalytic activity">
    <reaction evidence="13">
        <text>L-threonyl-[protein] + ATP = O-phospho-L-threonyl-[protein] + ADP + H(+)</text>
        <dbReference type="Rhea" id="RHEA:46608"/>
        <dbReference type="Rhea" id="RHEA-COMP:11060"/>
        <dbReference type="Rhea" id="RHEA-COMP:11605"/>
        <dbReference type="ChEBI" id="CHEBI:15378"/>
        <dbReference type="ChEBI" id="CHEBI:30013"/>
        <dbReference type="ChEBI" id="CHEBI:30616"/>
        <dbReference type="ChEBI" id="CHEBI:61977"/>
        <dbReference type="ChEBI" id="CHEBI:456216"/>
        <dbReference type="EC" id="2.7.11.13"/>
    </reaction>
</comment>
<dbReference type="InterPro" id="IPR046349">
    <property type="entry name" value="C1-like_sf"/>
</dbReference>
<dbReference type="SMART" id="SM00109">
    <property type="entry name" value="C1"/>
    <property type="match status" value="1"/>
</dbReference>
<keyword evidence="3" id="KW-0723">Serine/threonine-protein kinase</keyword>
<dbReference type="SUPFAM" id="SSF57889">
    <property type="entry name" value="Cysteine-rich domain"/>
    <property type="match status" value="1"/>
</dbReference>
<dbReference type="GO" id="GO:0016020">
    <property type="term" value="C:membrane"/>
    <property type="evidence" value="ECO:0007669"/>
    <property type="project" value="UniProtKB-SubCell"/>
</dbReference>
<evidence type="ECO:0000256" key="14">
    <source>
        <dbReference type="ARBA" id="ARBA00047470"/>
    </source>
</evidence>
<keyword evidence="10" id="KW-0418">Kinase</keyword>
<dbReference type="GO" id="GO:0010646">
    <property type="term" value="P:regulation of cell communication"/>
    <property type="evidence" value="ECO:0007669"/>
    <property type="project" value="UniProtKB-ARBA"/>
</dbReference>
<dbReference type="GO" id="GO:0008270">
    <property type="term" value="F:zinc ion binding"/>
    <property type="evidence" value="ECO:0007669"/>
    <property type="project" value="UniProtKB-KW"/>
</dbReference>
<dbReference type="GO" id="GO:0007200">
    <property type="term" value="P:phospholipase C-activating G protein-coupled receptor signaling pathway"/>
    <property type="evidence" value="ECO:0007669"/>
    <property type="project" value="TreeGrafter"/>
</dbReference>
<evidence type="ECO:0000313" key="17">
    <source>
        <dbReference type="Proteomes" id="UP000053660"/>
    </source>
</evidence>
<dbReference type="PRINTS" id="PR00008">
    <property type="entry name" value="DAGPEDOMAIN"/>
</dbReference>
<dbReference type="PROSITE" id="PS50081">
    <property type="entry name" value="ZF_DAG_PE_2"/>
    <property type="match status" value="1"/>
</dbReference>
<accession>A0A0B1SNV2</accession>
<evidence type="ECO:0000313" key="16">
    <source>
        <dbReference type="EMBL" id="KHJ85566.1"/>
    </source>
</evidence>
<evidence type="ECO:0000259" key="15">
    <source>
        <dbReference type="PROSITE" id="PS50081"/>
    </source>
</evidence>
<evidence type="ECO:0000256" key="8">
    <source>
        <dbReference type="ARBA" id="ARBA00022741"/>
    </source>
</evidence>
<dbReference type="PROSITE" id="PS00479">
    <property type="entry name" value="ZF_DAG_PE_1"/>
    <property type="match status" value="1"/>
</dbReference>
<protein>
    <recommendedName>
        <fullName evidence="2">protein kinase C</fullName>
        <ecNumber evidence="2">2.7.11.13</ecNumber>
    </recommendedName>
</protein>
<keyword evidence="12" id="KW-0067">ATP-binding</keyword>
<comment type="catalytic activity">
    <reaction evidence="14">
        <text>L-seryl-[protein] + ATP = O-phospho-L-seryl-[protein] + ADP + H(+)</text>
        <dbReference type="Rhea" id="RHEA:17989"/>
        <dbReference type="Rhea" id="RHEA-COMP:9863"/>
        <dbReference type="Rhea" id="RHEA-COMP:11604"/>
        <dbReference type="ChEBI" id="CHEBI:15378"/>
        <dbReference type="ChEBI" id="CHEBI:29999"/>
        <dbReference type="ChEBI" id="CHEBI:30616"/>
        <dbReference type="ChEBI" id="CHEBI:83421"/>
        <dbReference type="ChEBI" id="CHEBI:456216"/>
        <dbReference type="EC" id="2.7.11.13"/>
    </reaction>
</comment>
<keyword evidence="11" id="KW-0862">Zinc</keyword>
<evidence type="ECO:0000256" key="2">
    <source>
        <dbReference type="ARBA" id="ARBA00012429"/>
    </source>
</evidence>
<dbReference type="GO" id="GO:0005829">
    <property type="term" value="C:cytosol"/>
    <property type="evidence" value="ECO:0007669"/>
    <property type="project" value="TreeGrafter"/>
</dbReference>
<keyword evidence="8" id="KW-0547">Nucleotide-binding</keyword>
<evidence type="ECO:0000256" key="12">
    <source>
        <dbReference type="ARBA" id="ARBA00022840"/>
    </source>
</evidence>
<dbReference type="InterPro" id="IPR002219">
    <property type="entry name" value="PKC_DAG/PE"/>
</dbReference>
<dbReference type="GO" id="GO:0005524">
    <property type="term" value="F:ATP binding"/>
    <property type="evidence" value="ECO:0007669"/>
    <property type="project" value="UniProtKB-KW"/>
</dbReference>
<dbReference type="AlphaFoldDB" id="A0A0B1SNV2"/>
<dbReference type="EMBL" id="KN563407">
    <property type="protein sequence ID" value="KHJ85566.1"/>
    <property type="molecule type" value="Genomic_DNA"/>
</dbReference>
<dbReference type="PANTHER" id="PTHR22968">
    <property type="entry name" value="PROTEIN KINASE C, MU"/>
    <property type="match status" value="1"/>
</dbReference>
<keyword evidence="17" id="KW-1185">Reference proteome</keyword>
<keyword evidence="4" id="KW-0597">Phosphoprotein</keyword>
<keyword evidence="9" id="KW-0863">Zinc-finger</keyword>
<evidence type="ECO:0000256" key="6">
    <source>
        <dbReference type="ARBA" id="ARBA00022723"/>
    </source>
</evidence>
<dbReference type="Pfam" id="PF00130">
    <property type="entry name" value="C1_1"/>
    <property type="match status" value="1"/>
</dbReference>
<evidence type="ECO:0000256" key="5">
    <source>
        <dbReference type="ARBA" id="ARBA00022679"/>
    </source>
</evidence>
<dbReference type="OrthoDB" id="63267at2759"/>
<reference evidence="16 17" key="1">
    <citation type="submission" date="2014-03" db="EMBL/GenBank/DDBJ databases">
        <title>Draft genome of the hookworm Oesophagostomum dentatum.</title>
        <authorList>
            <person name="Mitreva M."/>
        </authorList>
    </citation>
    <scope>NUCLEOTIDE SEQUENCE [LARGE SCALE GENOMIC DNA]</scope>
    <source>
        <strain evidence="16 17">OD-Hann</strain>
    </source>
</reference>
<dbReference type="FunFam" id="3.30.60.20:FF:000003">
    <property type="entry name" value="Protein kinase C delta"/>
    <property type="match status" value="1"/>
</dbReference>
<keyword evidence="7" id="KW-0677">Repeat</keyword>
<evidence type="ECO:0000256" key="9">
    <source>
        <dbReference type="ARBA" id="ARBA00022771"/>
    </source>
</evidence>
<dbReference type="EC" id="2.7.11.13" evidence="2"/>
<dbReference type="Gene3D" id="3.30.60.20">
    <property type="match status" value="1"/>
</dbReference>
<keyword evidence="5" id="KW-0808">Transferase</keyword>
<dbReference type="GO" id="GO:0035556">
    <property type="term" value="P:intracellular signal transduction"/>
    <property type="evidence" value="ECO:0007669"/>
    <property type="project" value="TreeGrafter"/>
</dbReference>
<evidence type="ECO:0000256" key="7">
    <source>
        <dbReference type="ARBA" id="ARBA00022737"/>
    </source>
</evidence>
<organism evidence="16 17">
    <name type="scientific">Oesophagostomum dentatum</name>
    <name type="common">Nodular worm</name>
    <dbReference type="NCBI Taxonomy" id="61180"/>
    <lineage>
        <taxon>Eukaryota</taxon>
        <taxon>Metazoa</taxon>
        <taxon>Ecdysozoa</taxon>
        <taxon>Nematoda</taxon>
        <taxon>Chromadorea</taxon>
        <taxon>Rhabditida</taxon>
        <taxon>Rhabditina</taxon>
        <taxon>Rhabditomorpha</taxon>
        <taxon>Strongyloidea</taxon>
        <taxon>Strongylidae</taxon>
        <taxon>Oesophagostomum</taxon>
    </lineage>
</organism>
<evidence type="ECO:0000256" key="1">
    <source>
        <dbReference type="ARBA" id="ARBA00005490"/>
    </source>
</evidence>
<dbReference type="Proteomes" id="UP000053660">
    <property type="component" value="Unassembled WGS sequence"/>
</dbReference>
<keyword evidence="6" id="KW-0479">Metal-binding</keyword>